<evidence type="ECO:0000313" key="10">
    <source>
        <dbReference type="Proteomes" id="UP000013776"/>
    </source>
</evidence>
<keyword evidence="10" id="KW-1185">Reference proteome</keyword>
<name>R4XAX0_TAPDE</name>
<evidence type="ECO:0000256" key="5">
    <source>
        <dbReference type="ARBA" id="ARBA00029477"/>
    </source>
</evidence>
<dbReference type="GO" id="GO:0046961">
    <property type="term" value="F:proton-transporting ATPase activity, rotational mechanism"/>
    <property type="evidence" value="ECO:0007669"/>
    <property type="project" value="InterPro"/>
</dbReference>
<comment type="caution">
    <text evidence="9">The sequence shown here is derived from an EMBL/GenBank/DDBJ whole genome shotgun (WGS) entry which is preliminary data.</text>
</comment>
<gene>
    <name evidence="9" type="ORF">TAPDE_002831</name>
</gene>
<comment type="subunit">
    <text evidence="8">V-ATPase is a heteromultimeric enzyme made up of two complexes: the ATP-hydrolytic V1 complex and the proton translocation V0 complex.</text>
</comment>
<dbReference type="STRING" id="1097556.R4XAX0"/>
<sequence>MEGLFSQDINYIEAIVRGYRSGLLTNAIYQNLTQCETLDDLKMQLSATDYQNFLANVPSPLSTSTIANKANEKLISEFKYLQANAVEPLSTFLNYITYSYMIDNVILLITGTLHDRDLNDLIERCHPLGLFETMPALCVATNVQELYESVLIDTPLAPYFKGCLNASDLDELNIEIIRNTLYKRYLEDFNHFVSGLNGPTSELMQSILAFEADRRAITVTINSFDTDLSKDDRRNLYPAFGRLYPEGSYALSQADDIETVKAACAGVGEYATMFEQMTSATPGEKTLDDFFFEEEAKLNKQTFLQQFHYAILYAWLKLKEQEVRNITWIAECIAQNQKDRIGKFVSVM</sequence>
<proteinExistence type="inferred from homology"/>
<organism evidence="9 10">
    <name type="scientific">Taphrina deformans (strain PYCC 5710 / ATCC 11124 / CBS 356.35 / IMI 108563 / JCM 9778 / NBRC 8474)</name>
    <name type="common">Peach leaf curl fungus</name>
    <name type="synonym">Lalaria deformans</name>
    <dbReference type="NCBI Taxonomy" id="1097556"/>
    <lineage>
        <taxon>Eukaryota</taxon>
        <taxon>Fungi</taxon>
        <taxon>Dikarya</taxon>
        <taxon>Ascomycota</taxon>
        <taxon>Taphrinomycotina</taxon>
        <taxon>Taphrinomycetes</taxon>
        <taxon>Taphrinales</taxon>
        <taxon>Taphrinaceae</taxon>
        <taxon>Taphrina</taxon>
    </lineage>
</organism>
<dbReference type="Gene3D" id="1.20.1690.10">
    <property type="entry name" value="V-type ATP synthase subunit C domain"/>
    <property type="match status" value="2"/>
</dbReference>
<evidence type="ECO:0000256" key="2">
    <source>
        <dbReference type="ARBA" id="ARBA00022448"/>
    </source>
</evidence>
<dbReference type="PIRSF" id="PIRSF018497">
    <property type="entry name" value="V-ATP_synth_D"/>
    <property type="match status" value="1"/>
</dbReference>
<protein>
    <recommendedName>
        <fullName evidence="8">V-type proton ATPase subunit</fullName>
    </recommendedName>
</protein>
<evidence type="ECO:0000256" key="7">
    <source>
        <dbReference type="ARBA" id="ARBA00059209"/>
    </source>
</evidence>
<reference evidence="9 10" key="1">
    <citation type="journal article" date="2013" name="MBio">
        <title>Genome sequencing of the plant pathogen Taphrina deformans, the causal agent of peach leaf curl.</title>
        <authorList>
            <person name="Cisse O.H."/>
            <person name="Almeida J.M.G.C.F."/>
            <person name="Fonseca A."/>
            <person name="Kumar A.A."/>
            <person name="Salojaervi J."/>
            <person name="Overmyer K."/>
            <person name="Hauser P.M."/>
            <person name="Pagni M."/>
        </authorList>
    </citation>
    <scope>NUCLEOTIDE SEQUENCE [LARGE SCALE GENOMIC DNA]</scope>
    <source>
        <strain evidence="10">PYCC 5710 / ATCC 11124 / CBS 356.35 / IMI 108563 / JCM 9778 / NBRC 8474</strain>
    </source>
</reference>
<dbReference type="EMBL" id="CAHR02000096">
    <property type="protein sequence ID" value="CCG82704.1"/>
    <property type="molecule type" value="Genomic_DNA"/>
</dbReference>
<dbReference type="PANTHER" id="PTHR11028">
    <property type="entry name" value="VACUOLAR ATP SYNTHASE SUBUNIT AC39"/>
    <property type="match status" value="1"/>
</dbReference>
<dbReference type="Pfam" id="PF01992">
    <property type="entry name" value="vATP-synt_AC39"/>
    <property type="match status" value="1"/>
</dbReference>
<dbReference type="eggNOG" id="KOG2957">
    <property type="taxonomic scope" value="Eukaryota"/>
</dbReference>
<evidence type="ECO:0000256" key="1">
    <source>
        <dbReference type="ARBA" id="ARBA00006709"/>
    </source>
</evidence>
<dbReference type="SUPFAM" id="SSF103486">
    <property type="entry name" value="V-type ATP synthase subunit C"/>
    <property type="match status" value="1"/>
</dbReference>
<comment type="similarity">
    <text evidence="1 8">Belongs to the V-ATPase V0D/AC39 subunit family.</text>
</comment>
<comment type="subunit">
    <text evidence="5">V-ATPase is a heteromultimeric enzyme composed of a peripheral catalytic V1 complex (components A to H) attached to an integral membrane V0 proton pore complex (components: a, c, c', c'', d, e, f and VOA1).</text>
</comment>
<dbReference type="GO" id="GO:0005773">
    <property type="term" value="C:vacuole"/>
    <property type="evidence" value="ECO:0007669"/>
    <property type="project" value="UniProtKB-ARBA"/>
</dbReference>
<comment type="function">
    <text evidence="6 8">Subunit of the V0 complex of vacuolar(H+)-ATPase (V-ATPase), a multisubunit enzyme composed of a peripheral complex (V1) that hydrolyzes ATP and a membrane integral complex (V0) that translocates protons. V-ATPase is responsible for acidifying and maintaining the pH of intracellular compartments. This subunit is a non-integral membrane component of the membrane pore domain and is required for proper assembly of the V0 sector. Might be involved in the regulated assembly of V1 subunits onto the membrane sector or alternatively may prevent the passage of protons through V0 pores.</text>
</comment>
<evidence type="ECO:0000256" key="4">
    <source>
        <dbReference type="ARBA" id="ARBA00023065"/>
    </source>
</evidence>
<dbReference type="InterPro" id="IPR044911">
    <property type="entry name" value="V-type_ATPase_csu/dsu_dom_3"/>
</dbReference>
<dbReference type="OrthoDB" id="10250083at2759"/>
<evidence type="ECO:0000313" key="9">
    <source>
        <dbReference type="EMBL" id="CCG82704.1"/>
    </source>
</evidence>
<dbReference type="FunFam" id="1.10.132.50:FF:000002">
    <property type="entry name" value="V-type proton ATPase subunit"/>
    <property type="match status" value="1"/>
</dbReference>
<keyword evidence="3 8" id="KW-0375">Hydrogen ion transport</keyword>
<dbReference type="InterPro" id="IPR036079">
    <property type="entry name" value="ATPase_csu/dsu_sf"/>
</dbReference>
<dbReference type="Proteomes" id="UP000013776">
    <property type="component" value="Unassembled WGS sequence"/>
</dbReference>
<comment type="function">
    <text evidence="7">Subunit of the integral membrane V0 complex of vacuolar ATPase. Vacuolar ATPase is responsible for acidifying a variety of intracellular compartments in eukaryotic cells, thus providing most of the energy required for transport processes in the vacuolar system.</text>
</comment>
<keyword evidence="2 8" id="KW-0813">Transport</keyword>
<dbReference type="GO" id="GO:0033179">
    <property type="term" value="C:proton-transporting V-type ATPase, V0 domain"/>
    <property type="evidence" value="ECO:0007669"/>
    <property type="project" value="InterPro"/>
</dbReference>
<keyword evidence="4 8" id="KW-0406">Ion transport</keyword>
<evidence type="ECO:0000256" key="8">
    <source>
        <dbReference type="PIRNR" id="PIRNR018497"/>
    </source>
</evidence>
<dbReference type="FunFam" id="1.20.1690.10:FF:000001">
    <property type="entry name" value="V-type proton ATPase subunit"/>
    <property type="match status" value="1"/>
</dbReference>
<dbReference type="VEuPathDB" id="FungiDB:TAPDE_002831"/>
<dbReference type="FunFam" id="1.20.1690.10:FF:000003">
    <property type="entry name" value="V-type proton ATPase subunit"/>
    <property type="match status" value="1"/>
</dbReference>
<dbReference type="AlphaFoldDB" id="R4XAX0"/>
<dbReference type="InterPro" id="IPR035067">
    <property type="entry name" value="V-type_ATPase_csu/dsu"/>
</dbReference>
<evidence type="ECO:0000256" key="6">
    <source>
        <dbReference type="ARBA" id="ARBA00059115"/>
    </source>
</evidence>
<dbReference type="InterPro" id="IPR002843">
    <property type="entry name" value="ATPase_V0-cplx_csu/dsu"/>
</dbReference>
<dbReference type="Gene3D" id="1.10.132.50">
    <property type="entry name" value="ATP synthase (C/AC39) subunit, domain 3"/>
    <property type="match status" value="1"/>
</dbReference>
<evidence type="ECO:0000256" key="3">
    <source>
        <dbReference type="ARBA" id="ARBA00022781"/>
    </source>
</evidence>
<accession>R4XAX0</accession>
<dbReference type="InterPro" id="IPR016727">
    <property type="entry name" value="ATPase_V0-cplx_dsu"/>
</dbReference>